<reference evidence="2 3" key="1">
    <citation type="journal article" date="2011" name="Genome Biol.">
        <title>Comparative genome sequence analysis underscores mycoparasitism as the ancestral life style of Trichoderma.</title>
        <authorList>
            <person name="Kubicek C.P."/>
            <person name="Herrera-Estrella A."/>
            <person name="Seidl-Seiboth V."/>
            <person name="Martinez D.A."/>
            <person name="Druzhinina I.S."/>
            <person name="Thon M."/>
            <person name="Zeilinger S."/>
            <person name="Casas-Flores S."/>
            <person name="Horwitz B.A."/>
            <person name="Mukherjee P.K."/>
            <person name="Mukherjee M."/>
            <person name="Kredics L."/>
            <person name="Alcaraz L.D."/>
            <person name="Aerts A."/>
            <person name="Antal Z."/>
            <person name="Atanasova L."/>
            <person name="Cervantes-Badillo M.G."/>
            <person name="Challacombe J."/>
            <person name="Chertkov O."/>
            <person name="McCluskey K."/>
            <person name="Coulpier F."/>
            <person name="Deshpande N."/>
            <person name="von Doehren H."/>
            <person name="Ebbole D.J."/>
            <person name="Esquivel-Naranjo E.U."/>
            <person name="Fekete E."/>
            <person name="Flipphi M."/>
            <person name="Glaser F."/>
            <person name="Gomez-Rodriguez E.Y."/>
            <person name="Gruber S."/>
            <person name="Han C."/>
            <person name="Henrissat B."/>
            <person name="Hermosa R."/>
            <person name="Hernandez-Onate M."/>
            <person name="Karaffa L."/>
            <person name="Kosti I."/>
            <person name="Le Crom S."/>
            <person name="Lindquist E."/>
            <person name="Lucas S."/>
            <person name="Luebeck M."/>
            <person name="Luebeck P.S."/>
            <person name="Margeot A."/>
            <person name="Metz B."/>
            <person name="Misra M."/>
            <person name="Nevalainen H."/>
            <person name="Omann M."/>
            <person name="Packer N."/>
            <person name="Perrone G."/>
            <person name="Uresti-Rivera E.E."/>
            <person name="Salamov A."/>
            <person name="Schmoll M."/>
            <person name="Seiboth B."/>
            <person name="Shapiro H."/>
            <person name="Sukno S."/>
            <person name="Tamayo-Ramos J.A."/>
            <person name="Tisch D."/>
            <person name="Wiest A."/>
            <person name="Wilkinson H.H."/>
            <person name="Zhang M."/>
            <person name="Coutinho P.M."/>
            <person name="Kenerley C.M."/>
            <person name="Monte E."/>
            <person name="Baker S.E."/>
            <person name="Grigoriev I.V."/>
        </authorList>
    </citation>
    <scope>NUCLEOTIDE SEQUENCE [LARGE SCALE GENOMIC DNA]</scope>
    <source>
        <strain evidence="3">ATCC 20476 / IMI 206040</strain>
    </source>
</reference>
<dbReference type="GO" id="GO:0046578">
    <property type="term" value="P:regulation of Ras protein signal transduction"/>
    <property type="evidence" value="ECO:0007669"/>
    <property type="project" value="TreeGrafter"/>
</dbReference>
<sequence>MNFSRFAIAAALSLICNTSQSCAQTPPGFSPATNKSLGATFAGTNAALGGSVPLSETKIPPLITAVEPLNTSSSHIVMMVDLDTPGGASNRSLAPYLHWLFTVPKGVTQLSNETNSTSIAQYVAPGPHVGDGPHRYVILLFVNPSSSFTMPASFRNRNLTDLYGRVIFDVNKFATEGHFDVVAATWFETERKTVVPITSAANLDGVDSMALFPYMTSLFISRLDKPESHIECKPISESREINVLGLHGECGWKAGVPRAYSLI</sequence>
<dbReference type="GO" id="GO:0030162">
    <property type="term" value="P:regulation of proteolysis"/>
    <property type="evidence" value="ECO:0007669"/>
    <property type="project" value="TreeGrafter"/>
</dbReference>
<organism evidence="2 3">
    <name type="scientific">Hypocrea atroviridis (strain ATCC 20476 / IMI 206040)</name>
    <name type="common">Trichoderma atroviride</name>
    <dbReference type="NCBI Taxonomy" id="452589"/>
    <lineage>
        <taxon>Eukaryota</taxon>
        <taxon>Fungi</taxon>
        <taxon>Dikarya</taxon>
        <taxon>Ascomycota</taxon>
        <taxon>Pezizomycotina</taxon>
        <taxon>Sordariomycetes</taxon>
        <taxon>Hypocreomycetidae</taxon>
        <taxon>Hypocreales</taxon>
        <taxon>Hypocreaceae</taxon>
        <taxon>Trichoderma</taxon>
    </lineage>
</organism>
<dbReference type="PROSITE" id="PS51257">
    <property type="entry name" value="PROKAR_LIPOPROTEIN"/>
    <property type="match status" value="1"/>
</dbReference>
<keyword evidence="3" id="KW-1185">Reference proteome</keyword>
<gene>
    <name evidence="2" type="ORF">TRIATDRAFT_94018</name>
</gene>
<dbReference type="STRING" id="452589.G9NKZ3"/>
<dbReference type="AlphaFoldDB" id="G9NKZ3"/>
<dbReference type="InterPro" id="IPR008914">
    <property type="entry name" value="PEBP"/>
</dbReference>
<dbReference type="Gene3D" id="3.90.280.10">
    <property type="entry name" value="PEBP-like"/>
    <property type="match status" value="1"/>
</dbReference>
<comment type="caution">
    <text evidence="2">The sequence shown here is derived from an EMBL/GenBank/DDBJ whole genome shotgun (WGS) entry which is preliminary data.</text>
</comment>
<dbReference type="InterPro" id="IPR035810">
    <property type="entry name" value="PEBP_euk"/>
</dbReference>
<keyword evidence="1" id="KW-0732">Signal</keyword>
<dbReference type="EMBL" id="ABDG02000018">
    <property type="protein sequence ID" value="EHK48856.1"/>
    <property type="molecule type" value="Genomic_DNA"/>
</dbReference>
<dbReference type="GO" id="GO:0030414">
    <property type="term" value="F:peptidase inhibitor activity"/>
    <property type="evidence" value="ECO:0007669"/>
    <property type="project" value="TreeGrafter"/>
</dbReference>
<name>G9NKZ3_HYPAI</name>
<dbReference type="PANTHER" id="PTHR11362">
    <property type="entry name" value="PHOSPHATIDYLETHANOLAMINE-BINDING PROTEIN"/>
    <property type="match status" value="1"/>
</dbReference>
<dbReference type="OMA" id="ANWFQVV"/>
<evidence type="ECO:0000313" key="3">
    <source>
        <dbReference type="Proteomes" id="UP000005426"/>
    </source>
</evidence>
<feature type="chain" id="PRO_5003524579" description="PEBP-like protein" evidence="1">
    <location>
        <begin position="24"/>
        <end position="263"/>
    </location>
</feature>
<dbReference type="Proteomes" id="UP000005426">
    <property type="component" value="Unassembled WGS sequence"/>
</dbReference>
<dbReference type="HOGENOM" id="CLU_1057917_0_0_1"/>
<evidence type="ECO:0000256" key="1">
    <source>
        <dbReference type="SAM" id="SignalP"/>
    </source>
</evidence>
<dbReference type="KEGG" id="tatv:25786630"/>
<evidence type="ECO:0000313" key="2">
    <source>
        <dbReference type="EMBL" id="EHK48856.1"/>
    </source>
</evidence>
<proteinExistence type="predicted"/>
<dbReference type="GO" id="GO:0005543">
    <property type="term" value="F:phospholipid binding"/>
    <property type="evidence" value="ECO:0007669"/>
    <property type="project" value="TreeGrafter"/>
</dbReference>
<protein>
    <recommendedName>
        <fullName evidence="4">PEBP-like protein</fullName>
    </recommendedName>
</protein>
<dbReference type="InterPro" id="IPR036610">
    <property type="entry name" value="PEBP-like_sf"/>
</dbReference>
<feature type="signal peptide" evidence="1">
    <location>
        <begin position="1"/>
        <end position="23"/>
    </location>
</feature>
<dbReference type="GeneID" id="25786630"/>
<dbReference type="SUPFAM" id="SSF49777">
    <property type="entry name" value="PEBP-like"/>
    <property type="match status" value="1"/>
</dbReference>
<dbReference type="Pfam" id="PF01161">
    <property type="entry name" value="PBP"/>
    <property type="match status" value="1"/>
</dbReference>
<evidence type="ECO:0008006" key="4">
    <source>
        <dbReference type="Google" id="ProtNLM"/>
    </source>
</evidence>
<dbReference type="CDD" id="cd00866">
    <property type="entry name" value="PEBP_euk"/>
    <property type="match status" value="1"/>
</dbReference>
<dbReference type="PANTHER" id="PTHR11362:SF78">
    <property type="entry name" value="PROTEASE INHIBITOR"/>
    <property type="match status" value="1"/>
</dbReference>
<accession>G9NKZ3</accession>
<dbReference type="OrthoDB" id="440553at2759"/>